<comment type="similarity">
    <text evidence="1">Belongs to the histone deacetylase family. HD type 2 subfamily.</text>
</comment>
<organism evidence="3">
    <name type="scientific">Aureoumbra lagunensis</name>
    <dbReference type="NCBI Taxonomy" id="44058"/>
    <lineage>
        <taxon>Eukaryota</taxon>
        <taxon>Sar</taxon>
        <taxon>Stramenopiles</taxon>
        <taxon>Ochrophyta</taxon>
        <taxon>Pelagophyceae</taxon>
        <taxon>Pelagomonadales</taxon>
        <taxon>Aureoumbra</taxon>
    </lineage>
</organism>
<evidence type="ECO:0000256" key="1">
    <source>
        <dbReference type="ARBA" id="ARBA00007738"/>
    </source>
</evidence>
<proteinExistence type="inferred from homology"/>
<dbReference type="SUPFAM" id="SSF57850">
    <property type="entry name" value="RING/U-box"/>
    <property type="match status" value="1"/>
</dbReference>
<dbReference type="Pfam" id="PF04564">
    <property type="entry name" value="U-box"/>
    <property type="match status" value="1"/>
</dbReference>
<gene>
    <name evidence="3" type="ORF">ALAG00032_LOCUS8395</name>
</gene>
<dbReference type="SMART" id="SM00504">
    <property type="entry name" value="Ubox"/>
    <property type="match status" value="1"/>
</dbReference>
<dbReference type="AlphaFoldDB" id="A0A7S3JZ19"/>
<feature type="domain" description="U-box" evidence="2">
    <location>
        <begin position="396"/>
        <end position="473"/>
    </location>
</feature>
<dbReference type="GO" id="GO:0000118">
    <property type="term" value="C:histone deacetylase complex"/>
    <property type="evidence" value="ECO:0007669"/>
    <property type="project" value="TreeGrafter"/>
</dbReference>
<dbReference type="InterPro" id="IPR023801">
    <property type="entry name" value="His_deacetylse_dom"/>
</dbReference>
<dbReference type="PANTHER" id="PTHR10625:SF31">
    <property type="entry name" value="HISTONE DEACETYLASE DOMAIN-CONTAINING PROTEIN"/>
    <property type="match status" value="1"/>
</dbReference>
<dbReference type="PROSITE" id="PS51698">
    <property type="entry name" value="U_BOX"/>
    <property type="match status" value="1"/>
</dbReference>
<dbReference type="Gene3D" id="3.40.800.20">
    <property type="entry name" value="Histone deacetylase domain"/>
    <property type="match status" value="1"/>
</dbReference>
<evidence type="ECO:0000313" key="3">
    <source>
        <dbReference type="EMBL" id="CAE0367638.1"/>
    </source>
</evidence>
<evidence type="ECO:0000259" key="2">
    <source>
        <dbReference type="PROSITE" id="PS51698"/>
    </source>
</evidence>
<accession>A0A7S3JZ19</accession>
<dbReference type="PANTHER" id="PTHR10625">
    <property type="entry name" value="HISTONE DEACETYLASE HDAC1-RELATED"/>
    <property type="match status" value="1"/>
</dbReference>
<dbReference type="InterPro" id="IPR000286">
    <property type="entry name" value="HDACs"/>
</dbReference>
<dbReference type="GO" id="GO:0004842">
    <property type="term" value="F:ubiquitin-protein transferase activity"/>
    <property type="evidence" value="ECO:0007669"/>
    <property type="project" value="InterPro"/>
</dbReference>
<dbReference type="GO" id="GO:0005737">
    <property type="term" value="C:cytoplasm"/>
    <property type="evidence" value="ECO:0007669"/>
    <property type="project" value="TreeGrafter"/>
</dbReference>
<reference evidence="3" key="1">
    <citation type="submission" date="2021-01" db="EMBL/GenBank/DDBJ databases">
        <authorList>
            <person name="Corre E."/>
            <person name="Pelletier E."/>
            <person name="Niang G."/>
            <person name="Scheremetjew M."/>
            <person name="Finn R."/>
            <person name="Kale V."/>
            <person name="Holt S."/>
            <person name="Cochrane G."/>
            <person name="Meng A."/>
            <person name="Brown T."/>
            <person name="Cohen L."/>
        </authorList>
    </citation>
    <scope>NUCLEOTIDE SEQUENCE</scope>
    <source>
        <strain evidence="3">CCMP1510</strain>
    </source>
</reference>
<protein>
    <recommendedName>
        <fullName evidence="2">U-box domain-containing protein</fullName>
    </recommendedName>
</protein>
<dbReference type="InterPro" id="IPR003613">
    <property type="entry name" value="Ubox_domain"/>
</dbReference>
<dbReference type="GO" id="GO:0004407">
    <property type="term" value="F:histone deacetylase activity"/>
    <property type="evidence" value="ECO:0007669"/>
    <property type="project" value="TreeGrafter"/>
</dbReference>
<dbReference type="InterPro" id="IPR013083">
    <property type="entry name" value="Znf_RING/FYVE/PHD"/>
</dbReference>
<dbReference type="PRINTS" id="PR01270">
    <property type="entry name" value="HDASUPER"/>
</dbReference>
<dbReference type="GO" id="GO:0016567">
    <property type="term" value="P:protein ubiquitination"/>
    <property type="evidence" value="ECO:0007669"/>
    <property type="project" value="InterPro"/>
</dbReference>
<dbReference type="Gene3D" id="3.30.40.10">
    <property type="entry name" value="Zinc/RING finger domain, C3HC4 (zinc finger)"/>
    <property type="match status" value="1"/>
</dbReference>
<sequence>MRKRECIIYTHEYLFWDENVLGALPQVHGAQFTAHWNQPDIKRRCLALLHRSGCFDEFLRLAPPTLLQGKECSFPALANVDELLLVHDIEYIKKLQGLQGCGDFGEEAFFTSQTYDIVSRVAKMAINAAKKSCEERAITYVLTGCPGHHAEPSRARGFCILNYLAIAVASRLDLSQNSRFIIFDFDAHAPNGTQCKFANDPRILLISFHQAGCYPYDSDNGRHTGRLEQIGDFHNIINLPLPPGSGAGAYKYAIQHVLIPAVTRFGNCNGFFVSAGYDAGFMDPLARMNLGSRTFHYFGQIIQQLAHDFCQDTIFCFHEGGYSSAHVPFSCLAFLQGLCAQNNSQNIHCPFQDELDAMGPLNNELQPHQQTIIDRVAQQHQLHGLHGLQPQFEDSEVPAYFKCPLSLEIMQDPVYLHTDSGHSFERSMLQKELETNPYQDPITKVHYEHKLRFGPNRSLKDAIEDWKRKKSYHSPLIN</sequence>
<dbReference type="GO" id="GO:0040029">
    <property type="term" value="P:epigenetic regulation of gene expression"/>
    <property type="evidence" value="ECO:0007669"/>
    <property type="project" value="TreeGrafter"/>
</dbReference>
<name>A0A7S3JZ19_9STRA</name>
<dbReference type="InterPro" id="IPR037138">
    <property type="entry name" value="His_deacetylse_dom_sf"/>
</dbReference>
<dbReference type="InterPro" id="IPR023696">
    <property type="entry name" value="Ureohydrolase_dom_sf"/>
</dbReference>
<dbReference type="EMBL" id="HBIJ01012331">
    <property type="protein sequence ID" value="CAE0367638.1"/>
    <property type="molecule type" value="Transcribed_RNA"/>
</dbReference>
<dbReference type="Pfam" id="PF00850">
    <property type="entry name" value="Hist_deacetyl"/>
    <property type="match status" value="1"/>
</dbReference>
<dbReference type="SUPFAM" id="SSF52768">
    <property type="entry name" value="Arginase/deacetylase"/>
    <property type="match status" value="1"/>
</dbReference>